<proteinExistence type="predicted"/>
<dbReference type="Proteomes" id="UP000053660">
    <property type="component" value="Unassembled WGS sequence"/>
</dbReference>
<organism evidence="4 5">
    <name type="scientific">Oesophagostomum dentatum</name>
    <name type="common">Nodular worm</name>
    <dbReference type="NCBI Taxonomy" id="61180"/>
    <lineage>
        <taxon>Eukaryota</taxon>
        <taxon>Metazoa</taxon>
        <taxon>Ecdysozoa</taxon>
        <taxon>Nematoda</taxon>
        <taxon>Chromadorea</taxon>
        <taxon>Rhabditida</taxon>
        <taxon>Rhabditina</taxon>
        <taxon>Rhabditomorpha</taxon>
        <taxon>Strongyloidea</taxon>
        <taxon>Strongylidae</taxon>
        <taxon>Oesophagostomum</taxon>
    </lineage>
</organism>
<feature type="region of interest" description="Disordered" evidence="2">
    <location>
        <begin position="23"/>
        <end position="47"/>
    </location>
</feature>
<dbReference type="PROSITE" id="PS50157">
    <property type="entry name" value="ZINC_FINGER_C2H2_2"/>
    <property type="match status" value="1"/>
</dbReference>
<keyword evidence="1" id="KW-0479">Metal-binding</keyword>
<evidence type="ECO:0000313" key="4">
    <source>
        <dbReference type="EMBL" id="KHJ94777.1"/>
    </source>
</evidence>
<feature type="domain" description="C2H2-type" evidence="3">
    <location>
        <begin position="280"/>
        <end position="308"/>
    </location>
</feature>
<sequence>MELRVVTSAKNLLVQFAAHANDDHEAPSLSVPATPAQQRQKTSPAKNKTLLPVKRLATSGMMRENTEVIHSKQFVETVAEISKLPATEIKRSDGSAFGPVAKLDRQVQPQEVEFFITARRISHSEYSVNISKCKPKSIRSQVDAMVSLSASLLLDSASKNASIHLTLSDSQILSISCVGIVKAVQSCDSVVMRARPADPSCPSTVELLPPPEVIEYIKRCDICEVDLHSKEASDAHFASEDHETAQITQPLPTAVHDAIEHSMLPSAAVPLHRKDEKTDFTCKLCGRKFLDMEPLVAHIRLEHERDHPPGITRPLARTAPIH</sequence>
<evidence type="ECO:0000259" key="3">
    <source>
        <dbReference type="PROSITE" id="PS50157"/>
    </source>
</evidence>
<feature type="compositionally biased region" description="Polar residues" evidence="2">
    <location>
        <begin position="35"/>
        <end position="46"/>
    </location>
</feature>
<reference evidence="4 5" key="1">
    <citation type="submission" date="2014-03" db="EMBL/GenBank/DDBJ databases">
        <title>Draft genome of the hookworm Oesophagostomum dentatum.</title>
        <authorList>
            <person name="Mitreva M."/>
        </authorList>
    </citation>
    <scope>NUCLEOTIDE SEQUENCE [LARGE SCALE GENOMIC DNA]</scope>
    <source>
        <strain evidence="4 5">OD-Hann</strain>
    </source>
</reference>
<dbReference type="EMBL" id="KN550205">
    <property type="protein sequence ID" value="KHJ94777.1"/>
    <property type="molecule type" value="Genomic_DNA"/>
</dbReference>
<keyword evidence="1" id="KW-0863">Zinc-finger</keyword>
<dbReference type="AlphaFoldDB" id="A0A0B1TG24"/>
<dbReference type="SMART" id="SM00355">
    <property type="entry name" value="ZnF_C2H2"/>
    <property type="match status" value="2"/>
</dbReference>
<keyword evidence="1" id="KW-0862">Zinc</keyword>
<gene>
    <name evidence="4" type="ORF">OESDEN_05298</name>
</gene>
<dbReference type="OrthoDB" id="6077919at2759"/>
<evidence type="ECO:0000256" key="1">
    <source>
        <dbReference type="PROSITE-ProRule" id="PRU00042"/>
    </source>
</evidence>
<dbReference type="PROSITE" id="PS00028">
    <property type="entry name" value="ZINC_FINGER_C2H2_1"/>
    <property type="match status" value="1"/>
</dbReference>
<dbReference type="GO" id="GO:0008270">
    <property type="term" value="F:zinc ion binding"/>
    <property type="evidence" value="ECO:0007669"/>
    <property type="project" value="UniProtKB-KW"/>
</dbReference>
<evidence type="ECO:0000313" key="5">
    <source>
        <dbReference type="Proteomes" id="UP000053660"/>
    </source>
</evidence>
<dbReference type="InterPro" id="IPR013087">
    <property type="entry name" value="Znf_C2H2_type"/>
</dbReference>
<evidence type="ECO:0000256" key="2">
    <source>
        <dbReference type="SAM" id="MobiDB-lite"/>
    </source>
</evidence>
<name>A0A0B1TG24_OESDE</name>
<accession>A0A0B1TG24</accession>
<protein>
    <submittedName>
        <fullName evidence="4">Zinc finger, C2H2 type</fullName>
    </submittedName>
</protein>
<keyword evidence="5" id="KW-1185">Reference proteome</keyword>